<feature type="region of interest" description="Disordered" evidence="1">
    <location>
        <begin position="1"/>
        <end position="36"/>
    </location>
</feature>
<dbReference type="EMBL" id="CP048685">
    <property type="protein sequence ID" value="QPJ62211.1"/>
    <property type="molecule type" value="Genomic_DNA"/>
</dbReference>
<dbReference type="Proteomes" id="UP000594688">
    <property type="component" value="Chromosome"/>
</dbReference>
<reference evidence="2 3" key="1">
    <citation type="submission" date="2020-02" db="EMBL/GenBank/DDBJ databases">
        <title>Genomic and physiological characterization of two novel Nitrospinaceae genera.</title>
        <authorList>
            <person name="Mueller A.J."/>
            <person name="Jung M.-Y."/>
            <person name="Strachan C.R."/>
            <person name="Herbold C.W."/>
            <person name="Kirkegaard R.H."/>
            <person name="Daims H."/>
        </authorList>
    </citation>
    <scope>NUCLEOTIDE SEQUENCE [LARGE SCALE GENOMIC DNA]</scope>
    <source>
        <strain evidence="2">EB</strain>
    </source>
</reference>
<proteinExistence type="predicted"/>
<evidence type="ECO:0000313" key="2">
    <source>
        <dbReference type="EMBL" id="QPJ62211.1"/>
    </source>
</evidence>
<protein>
    <submittedName>
        <fullName evidence="2">Uncharacterized protein</fullName>
    </submittedName>
</protein>
<gene>
    <name evidence="2" type="ORF">G3M70_10150</name>
</gene>
<name>A0A7T0BWL2_9BACT</name>
<organism evidence="2 3">
    <name type="scientific">Candidatus Nitronauta litoralis</name>
    <dbReference type="NCBI Taxonomy" id="2705533"/>
    <lineage>
        <taxon>Bacteria</taxon>
        <taxon>Pseudomonadati</taxon>
        <taxon>Nitrospinota/Tectimicrobiota group</taxon>
        <taxon>Nitrospinota</taxon>
        <taxon>Nitrospinia</taxon>
        <taxon>Nitrospinales</taxon>
        <taxon>Nitrospinaceae</taxon>
        <taxon>Candidatus Nitronauta</taxon>
    </lineage>
</organism>
<dbReference type="KEGG" id="nli:G3M70_10150"/>
<dbReference type="AlphaFoldDB" id="A0A7T0BWL2"/>
<sequence length="73" mass="7643">MKPRDSGRTGQAEAEIMCPGTPKTPDHSTPGLHYPGFSDGITSSTIRSISLTPLGIVQIVSARGALLRVPLEA</sequence>
<evidence type="ECO:0000313" key="3">
    <source>
        <dbReference type="Proteomes" id="UP000594688"/>
    </source>
</evidence>
<evidence type="ECO:0000256" key="1">
    <source>
        <dbReference type="SAM" id="MobiDB-lite"/>
    </source>
</evidence>
<accession>A0A7T0BWL2</accession>